<dbReference type="PROSITE" id="PS51186">
    <property type="entry name" value="GNAT"/>
    <property type="match status" value="1"/>
</dbReference>
<protein>
    <submittedName>
        <fullName evidence="2">GNAT family N-acetyltransferase</fullName>
    </submittedName>
</protein>
<dbReference type="RefSeq" id="WP_119549645.1">
    <property type="nucleotide sequence ID" value="NZ_QXIR01000054.1"/>
</dbReference>
<evidence type="ECO:0000313" key="2">
    <source>
        <dbReference type="EMBL" id="RIW27462.1"/>
    </source>
</evidence>
<dbReference type="CDD" id="cd04301">
    <property type="entry name" value="NAT_SF"/>
    <property type="match status" value="1"/>
</dbReference>
<proteinExistence type="predicted"/>
<reference evidence="2 3" key="1">
    <citation type="submission" date="2018-09" db="EMBL/GenBank/DDBJ databases">
        <title>Bacillus saliacetes sp. nov., isolated from Thai shrimp paste (Ka-pi).</title>
        <authorList>
            <person name="Daroonpunt R."/>
            <person name="Tanasupawat S."/>
            <person name="Yiamsombut S."/>
        </authorList>
    </citation>
    <scope>NUCLEOTIDE SEQUENCE [LARGE SCALE GENOMIC DNA]</scope>
    <source>
        <strain evidence="2 3">SKP7-4</strain>
    </source>
</reference>
<dbReference type="InterPro" id="IPR051554">
    <property type="entry name" value="Acetyltransferase_Eis"/>
</dbReference>
<dbReference type="PANTHER" id="PTHR37817">
    <property type="entry name" value="N-ACETYLTRANSFERASE EIS"/>
    <property type="match status" value="1"/>
</dbReference>
<dbReference type="Pfam" id="PF13527">
    <property type="entry name" value="Acetyltransf_9"/>
    <property type="match status" value="1"/>
</dbReference>
<keyword evidence="2" id="KW-0808">Transferase</keyword>
<dbReference type="PANTHER" id="PTHR37817:SF1">
    <property type="entry name" value="N-ACETYLTRANSFERASE EIS"/>
    <property type="match status" value="1"/>
</dbReference>
<dbReference type="SUPFAM" id="SSF55729">
    <property type="entry name" value="Acyl-CoA N-acyltransferases (Nat)"/>
    <property type="match status" value="1"/>
</dbReference>
<dbReference type="Proteomes" id="UP000265801">
    <property type="component" value="Unassembled WGS sequence"/>
</dbReference>
<dbReference type="GO" id="GO:0030649">
    <property type="term" value="P:aminoglycoside antibiotic catabolic process"/>
    <property type="evidence" value="ECO:0007669"/>
    <property type="project" value="TreeGrafter"/>
</dbReference>
<evidence type="ECO:0000313" key="3">
    <source>
        <dbReference type="Proteomes" id="UP000265801"/>
    </source>
</evidence>
<evidence type="ECO:0000259" key="1">
    <source>
        <dbReference type="PROSITE" id="PS51186"/>
    </source>
</evidence>
<feature type="domain" description="N-acetyltransferase" evidence="1">
    <location>
        <begin position="1"/>
        <end position="141"/>
    </location>
</feature>
<dbReference type="EMBL" id="QXIR01000054">
    <property type="protein sequence ID" value="RIW27462.1"/>
    <property type="molecule type" value="Genomic_DNA"/>
</dbReference>
<dbReference type="GO" id="GO:0034069">
    <property type="term" value="F:aminoglycoside N-acetyltransferase activity"/>
    <property type="evidence" value="ECO:0007669"/>
    <property type="project" value="TreeGrafter"/>
</dbReference>
<sequence length="168" mass="19404">MKIKRLGKDQYEESLKLSMYAFQYNVPDEEKVKRFKQLDDQELYGIEVEGNLAAKLHLLPLNIIFGEASMKMGGIAGVATYPEHRRKGLVKELLSESLIRMRELGQTVSMLHPFSVAFYRKYGWELFSALKKVKVAKQDLKMFEEVSGTIKRFNKDNFPSELEGIYAD</sequence>
<organism evidence="2 3">
    <name type="scientific">Bacillus salacetis</name>
    <dbReference type="NCBI Taxonomy" id="2315464"/>
    <lineage>
        <taxon>Bacteria</taxon>
        <taxon>Bacillati</taxon>
        <taxon>Bacillota</taxon>
        <taxon>Bacilli</taxon>
        <taxon>Bacillales</taxon>
        <taxon>Bacillaceae</taxon>
        <taxon>Bacillus</taxon>
    </lineage>
</organism>
<accession>A0A3A1QMP8</accession>
<dbReference type="InterPro" id="IPR016181">
    <property type="entry name" value="Acyl_CoA_acyltransferase"/>
</dbReference>
<dbReference type="InterPro" id="IPR000182">
    <property type="entry name" value="GNAT_dom"/>
</dbReference>
<dbReference type="OrthoDB" id="9768284at2"/>
<dbReference type="AlphaFoldDB" id="A0A3A1QMP8"/>
<comment type="caution">
    <text evidence="2">The sequence shown here is derived from an EMBL/GenBank/DDBJ whole genome shotgun (WGS) entry which is preliminary data.</text>
</comment>
<gene>
    <name evidence="2" type="ORF">D3H55_22920</name>
</gene>
<keyword evidence="3" id="KW-1185">Reference proteome</keyword>
<dbReference type="Gene3D" id="3.40.630.30">
    <property type="match status" value="1"/>
</dbReference>
<name>A0A3A1QMP8_9BACI</name>